<evidence type="ECO:0000313" key="2">
    <source>
        <dbReference type="EMBL" id="KCW78124.1"/>
    </source>
</evidence>
<name>A0A059CIR4_EUCGR</name>
<feature type="region of interest" description="Disordered" evidence="1">
    <location>
        <begin position="27"/>
        <end position="46"/>
    </location>
</feature>
<sequence>MGPLSAQNYETDHDRWPLPPRSIIPRVGPRLRVPSSRGECPGKPIPTEPTRSLILGVFLTFHASFINFFS</sequence>
<dbReference type="InParanoid" id="A0A059CIR4"/>
<protein>
    <submittedName>
        <fullName evidence="2">Uncharacterized protein</fullName>
    </submittedName>
</protein>
<evidence type="ECO:0000256" key="1">
    <source>
        <dbReference type="SAM" id="MobiDB-lite"/>
    </source>
</evidence>
<reference evidence="2" key="1">
    <citation type="submission" date="2013-07" db="EMBL/GenBank/DDBJ databases">
        <title>The genome of Eucalyptus grandis.</title>
        <authorList>
            <person name="Schmutz J."/>
            <person name="Hayes R."/>
            <person name="Myburg A."/>
            <person name="Tuskan G."/>
            <person name="Grattapaglia D."/>
            <person name="Rokhsar D.S."/>
        </authorList>
    </citation>
    <scope>NUCLEOTIDE SEQUENCE</scope>
    <source>
        <tissue evidence="2">Leaf extractions</tissue>
    </source>
</reference>
<accession>A0A059CIR4</accession>
<organism evidence="2">
    <name type="scientific">Eucalyptus grandis</name>
    <name type="common">Flooded gum</name>
    <dbReference type="NCBI Taxonomy" id="71139"/>
    <lineage>
        <taxon>Eukaryota</taxon>
        <taxon>Viridiplantae</taxon>
        <taxon>Streptophyta</taxon>
        <taxon>Embryophyta</taxon>
        <taxon>Tracheophyta</taxon>
        <taxon>Spermatophyta</taxon>
        <taxon>Magnoliopsida</taxon>
        <taxon>eudicotyledons</taxon>
        <taxon>Gunneridae</taxon>
        <taxon>Pentapetalae</taxon>
        <taxon>rosids</taxon>
        <taxon>malvids</taxon>
        <taxon>Myrtales</taxon>
        <taxon>Myrtaceae</taxon>
        <taxon>Myrtoideae</taxon>
        <taxon>Eucalypteae</taxon>
        <taxon>Eucalyptus</taxon>
    </lineage>
</organism>
<proteinExistence type="predicted"/>
<dbReference type="EMBL" id="KK198756">
    <property type="protein sequence ID" value="KCW78124.1"/>
    <property type="molecule type" value="Genomic_DNA"/>
</dbReference>
<gene>
    <name evidence="2" type="ORF">EUGRSUZ_D02332</name>
</gene>
<dbReference type="Gramene" id="KCW78124">
    <property type="protein sequence ID" value="KCW78124"/>
    <property type="gene ID" value="EUGRSUZ_D02332"/>
</dbReference>
<dbReference type="AlphaFoldDB" id="A0A059CIR4"/>